<dbReference type="Proteomes" id="UP000799764">
    <property type="component" value="Unassembled WGS sequence"/>
</dbReference>
<dbReference type="Pfam" id="PF06094">
    <property type="entry name" value="GGACT"/>
    <property type="match status" value="1"/>
</dbReference>
<evidence type="ECO:0000256" key="2">
    <source>
        <dbReference type="ARBA" id="ARBA00023239"/>
    </source>
</evidence>
<reference evidence="5" key="1">
    <citation type="journal article" date="2020" name="Stud. Mycol.">
        <title>101 Dothideomycetes genomes: a test case for predicting lifestyles and emergence of pathogens.</title>
        <authorList>
            <person name="Haridas S."/>
            <person name="Albert R."/>
            <person name="Binder M."/>
            <person name="Bloem J."/>
            <person name="Labutti K."/>
            <person name="Salamov A."/>
            <person name="Andreopoulos B."/>
            <person name="Baker S."/>
            <person name="Barry K."/>
            <person name="Bills G."/>
            <person name="Bluhm B."/>
            <person name="Cannon C."/>
            <person name="Castanera R."/>
            <person name="Culley D."/>
            <person name="Daum C."/>
            <person name="Ezra D."/>
            <person name="Gonzalez J."/>
            <person name="Henrissat B."/>
            <person name="Kuo A."/>
            <person name="Liang C."/>
            <person name="Lipzen A."/>
            <person name="Lutzoni F."/>
            <person name="Magnuson J."/>
            <person name="Mondo S."/>
            <person name="Nolan M."/>
            <person name="Ohm R."/>
            <person name="Pangilinan J."/>
            <person name="Park H.-J."/>
            <person name="Ramirez L."/>
            <person name="Alfaro M."/>
            <person name="Sun H."/>
            <person name="Tritt A."/>
            <person name="Yoshinaga Y."/>
            <person name="Zwiers L.-H."/>
            <person name="Turgeon B."/>
            <person name="Goodwin S."/>
            <person name="Spatafora J."/>
            <person name="Crous P."/>
            <person name="Grigoriev I."/>
        </authorList>
    </citation>
    <scope>NUCLEOTIDE SEQUENCE</scope>
    <source>
        <strain evidence="5">CBS 690.94</strain>
    </source>
</reference>
<keyword evidence="6" id="KW-1185">Reference proteome</keyword>
<organism evidence="5 6">
    <name type="scientific">Karstenula rhodostoma CBS 690.94</name>
    <dbReference type="NCBI Taxonomy" id="1392251"/>
    <lineage>
        <taxon>Eukaryota</taxon>
        <taxon>Fungi</taxon>
        <taxon>Dikarya</taxon>
        <taxon>Ascomycota</taxon>
        <taxon>Pezizomycotina</taxon>
        <taxon>Dothideomycetes</taxon>
        <taxon>Pleosporomycetidae</taxon>
        <taxon>Pleosporales</taxon>
        <taxon>Massarineae</taxon>
        <taxon>Didymosphaeriaceae</taxon>
        <taxon>Karstenula</taxon>
    </lineage>
</organism>
<dbReference type="PANTHER" id="PTHR12935:SF0">
    <property type="entry name" value="GAMMA-GLUTAMYLCYCLOTRANSFERASE"/>
    <property type="match status" value="1"/>
</dbReference>
<proteinExistence type="predicted"/>
<dbReference type="EC" id="4.3.2.9" evidence="1"/>
<gene>
    <name evidence="5" type="ORF">P171DRAFT_476421</name>
</gene>
<feature type="domain" description="Gamma-glutamylcyclotransferase AIG2-like" evidence="4">
    <location>
        <begin position="14"/>
        <end position="103"/>
    </location>
</feature>
<evidence type="ECO:0000259" key="4">
    <source>
        <dbReference type="Pfam" id="PF06094"/>
    </source>
</evidence>
<evidence type="ECO:0000313" key="5">
    <source>
        <dbReference type="EMBL" id="KAF2440063.1"/>
    </source>
</evidence>
<evidence type="ECO:0000313" key="6">
    <source>
        <dbReference type="Proteomes" id="UP000799764"/>
    </source>
</evidence>
<dbReference type="InterPro" id="IPR036568">
    <property type="entry name" value="GGCT-like_sf"/>
</dbReference>
<name>A0A9P4U8C9_9PLEO</name>
<dbReference type="GO" id="GO:0003839">
    <property type="term" value="F:gamma-glutamylcyclotransferase activity"/>
    <property type="evidence" value="ECO:0007669"/>
    <property type="project" value="UniProtKB-EC"/>
</dbReference>
<comment type="caution">
    <text evidence="5">The sequence shown here is derived from an EMBL/GenBank/DDBJ whole genome shotgun (WGS) entry which is preliminary data.</text>
</comment>
<dbReference type="AlphaFoldDB" id="A0A9P4U8C9"/>
<dbReference type="InterPro" id="IPR009288">
    <property type="entry name" value="AIG2-like_dom"/>
</dbReference>
<dbReference type="EMBL" id="MU001508">
    <property type="protein sequence ID" value="KAF2440063.1"/>
    <property type="molecule type" value="Genomic_DNA"/>
</dbReference>
<keyword evidence="2" id="KW-0456">Lyase</keyword>
<evidence type="ECO:0000256" key="1">
    <source>
        <dbReference type="ARBA" id="ARBA00012346"/>
    </source>
</evidence>
<dbReference type="OrthoDB" id="2924818at2759"/>
<dbReference type="PANTHER" id="PTHR12935">
    <property type="entry name" value="GAMMA-GLUTAMYLCYCLOTRANSFERASE"/>
    <property type="match status" value="1"/>
</dbReference>
<sequence>MALPDPTPTLRTLYFAYGTNLSPTQLSLRCPTAPTSSHPLAIARLPNYKWFIQRRRGCANIRPSPPTPTSSDEDSGDEVWGVLYAMHPADVAILDTYEGVDPDAPASHQNGNDIARPTEQGRGRHNKVFLGVEVVRWIRDAHQEFESREAKGTVRALVYVDEMDTEEGVVRGDYVGRMNRGVREAVELGLSEEWVRRVVRMWVREGVEAEDRII</sequence>
<dbReference type="Gene3D" id="3.10.490.10">
    <property type="entry name" value="Gamma-glutamyl cyclotransferase-like"/>
    <property type="match status" value="1"/>
</dbReference>
<dbReference type="InterPro" id="IPR017939">
    <property type="entry name" value="G-Glutamylcylcotransferase"/>
</dbReference>
<feature type="active site" description="Proton acceptor" evidence="3">
    <location>
        <position position="98"/>
    </location>
</feature>
<dbReference type="SUPFAM" id="SSF110857">
    <property type="entry name" value="Gamma-glutamyl cyclotransferase-like"/>
    <property type="match status" value="1"/>
</dbReference>
<protein>
    <recommendedName>
        <fullName evidence="1">gamma-glutamylcyclotransferase</fullName>
        <ecNumber evidence="1">4.3.2.9</ecNumber>
    </recommendedName>
</protein>
<dbReference type="InterPro" id="IPR013024">
    <property type="entry name" value="GGCT-like"/>
</dbReference>
<accession>A0A9P4U8C9</accession>
<dbReference type="CDD" id="cd06661">
    <property type="entry name" value="GGCT_like"/>
    <property type="match status" value="1"/>
</dbReference>
<evidence type="ECO:0000256" key="3">
    <source>
        <dbReference type="PIRSR" id="PIRSR617939-1"/>
    </source>
</evidence>